<dbReference type="EC" id="5.6.2.4" evidence="6"/>
<dbReference type="GO" id="GO:0005694">
    <property type="term" value="C:chromosome"/>
    <property type="evidence" value="ECO:0007669"/>
    <property type="project" value="TreeGrafter"/>
</dbReference>
<protein>
    <recommendedName>
        <fullName evidence="6">DNA 3'-5' helicase</fullName>
        <ecNumber evidence="6">5.6.2.4</ecNumber>
    </recommendedName>
    <alternativeName>
        <fullName evidence="7">DNA 3'-5' helicase BLM</fullName>
    </alternativeName>
</protein>
<reference evidence="9" key="1">
    <citation type="submission" date="2020-04" db="EMBL/GenBank/DDBJ databases">
        <authorList>
            <person name="Alioto T."/>
            <person name="Alioto T."/>
            <person name="Gomez Garrido J."/>
        </authorList>
    </citation>
    <scope>NUCLEOTIDE SEQUENCE</scope>
    <source>
        <strain evidence="9">A484AB</strain>
    </source>
</reference>
<dbReference type="PANTHER" id="PTHR13710:SF153">
    <property type="entry name" value="RECQ-LIKE DNA HELICASE BLM"/>
    <property type="match status" value="1"/>
</dbReference>
<keyword evidence="2" id="KW-0238">DNA-binding</keyword>
<sequence>MPDGKPKKENILNEQDMSEMVQIKAQIKNLPEDNPKACEGLIRELYKNISEIRKESVKRQLHSDLKAVSCRGINSELGEMLQENGLNMEGLHLVLKYLTTKEELAQYFFTHPKGDVEKDGLDAVRRRLGPKLEVLGGLSAKGIDVTKNWAQNLVKDAPSLQSLSRISVGELEHIPLAKVTPPKAGTSTTSKLAPFRECYGRLHELRSLVNTSVNFICVTATATKDTKDVIVDLLGMKKPHEISESPEKPNMTYVVKQIPRDADIKQYFTWLVMEAQDNGLKMERTIIYCQTIHQCSVVYATIKQMLGTRLYVDKVGDRKNVILEMLHSCSPSCNKEAVLKSFREANGAIRILVATIAFGMGVDCKGVHRTVHFGPSKNIEAFIQETGRAGRDGVQSLSYLLYHGLLLTHVCQDIKEYVKLKDCRRRCLLKHFSYDETATPVIPHMCCDNCAQACKCGLPDCGKYLITYSSVLPSHDSPGTERNVTMEQKTELLKLLTNYHKSLVMKFLSEHAQGHVKTLTNLPLLIGFSDVQISQVVDNCNKLFTMDDVYKRIEIWHSRHAKMILTFVKSVFMDILEPSEVQTANFDMETYDDSDDELDFSLNTEWDAIIKDDDFIDLLCESFEVEELSGYCSDASSISSEHSNNDIPDAVLELLENEVLMTDNRPKSV</sequence>
<dbReference type="GO" id="GO:0009378">
    <property type="term" value="F:four-way junction helicase activity"/>
    <property type="evidence" value="ECO:0007669"/>
    <property type="project" value="TreeGrafter"/>
</dbReference>
<comment type="caution">
    <text evidence="9">The sequence shown here is derived from an EMBL/GenBank/DDBJ whole genome shotgun (WGS) entry which is preliminary data.</text>
</comment>
<organism evidence="9 10">
    <name type="scientific">Paramuricea clavata</name>
    <name type="common">Red gorgonian</name>
    <name type="synonym">Violescent sea-whip</name>
    <dbReference type="NCBI Taxonomy" id="317549"/>
    <lineage>
        <taxon>Eukaryota</taxon>
        <taxon>Metazoa</taxon>
        <taxon>Cnidaria</taxon>
        <taxon>Anthozoa</taxon>
        <taxon>Octocorallia</taxon>
        <taxon>Malacalcyonacea</taxon>
        <taxon>Plexauridae</taxon>
        <taxon>Paramuricea</taxon>
    </lineage>
</organism>
<keyword evidence="10" id="KW-1185">Reference proteome</keyword>
<dbReference type="Gene3D" id="3.40.50.300">
    <property type="entry name" value="P-loop containing nucleotide triphosphate hydrolases"/>
    <property type="match status" value="2"/>
</dbReference>
<feature type="domain" description="Helicase C-terminal" evidence="8">
    <location>
        <begin position="263"/>
        <end position="429"/>
    </location>
</feature>
<evidence type="ECO:0000313" key="10">
    <source>
        <dbReference type="Proteomes" id="UP001152795"/>
    </source>
</evidence>
<evidence type="ECO:0000256" key="3">
    <source>
        <dbReference type="ARBA" id="ARBA00023235"/>
    </source>
</evidence>
<evidence type="ECO:0000256" key="2">
    <source>
        <dbReference type="ARBA" id="ARBA00023125"/>
    </source>
</evidence>
<accession>A0A6S7H2N2</accession>
<comment type="catalytic activity">
    <reaction evidence="5">
        <text>Couples ATP hydrolysis with the unwinding of duplex DNA by translocating in the 3'-5' direction.</text>
        <dbReference type="EC" id="5.6.2.4"/>
    </reaction>
</comment>
<evidence type="ECO:0000256" key="4">
    <source>
        <dbReference type="ARBA" id="ARBA00023242"/>
    </source>
</evidence>
<name>A0A6S7H2N2_PARCT</name>
<dbReference type="GO" id="GO:0005737">
    <property type="term" value="C:cytoplasm"/>
    <property type="evidence" value="ECO:0007669"/>
    <property type="project" value="TreeGrafter"/>
</dbReference>
<keyword evidence="4" id="KW-0539">Nucleus</keyword>
<dbReference type="AlphaFoldDB" id="A0A6S7H2N2"/>
<evidence type="ECO:0000256" key="6">
    <source>
        <dbReference type="ARBA" id="ARBA00034808"/>
    </source>
</evidence>
<dbReference type="InterPro" id="IPR001650">
    <property type="entry name" value="Helicase_C-like"/>
</dbReference>
<keyword evidence="3" id="KW-0413">Isomerase</keyword>
<comment type="similarity">
    <text evidence="1">Belongs to the helicase family. RecQ subfamily.</text>
</comment>
<dbReference type="Proteomes" id="UP001152795">
    <property type="component" value="Unassembled WGS sequence"/>
</dbReference>
<dbReference type="FunFam" id="3.40.50.300:FF:002847">
    <property type="entry name" value="Predicted protein"/>
    <property type="match status" value="1"/>
</dbReference>
<evidence type="ECO:0000256" key="5">
    <source>
        <dbReference type="ARBA" id="ARBA00034617"/>
    </source>
</evidence>
<dbReference type="SUPFAM" id="SSF52540">
    <property type="entry name" value="P-loop containing nucleoside triphosphate hydrolases"/>
    <property type="match status" value="1"/>
</dbReference>
<dbReference type="PROSITE" id="PS51194">
    <property type="entry name" value="HELICASE_CTER"/>
    <property type="match status" value="1"/>
</dbReference>
<dbReference type="PANTHER" id="PTHR13710">
    <property type="entry name" value="DNA HELICASE RECQ FAMILY MEMBER"/>
    <property type="match status" value="1"/>
</dbReference>
<dbReference type="SMART" id="SM00490">
    <property type="entry name" value="HELICc"/>
    <property type="match status" value="1"/>
</dbReference>
<evidence type="ECO:0000256" key="7">
    <source>
        <dbReference type="ARBA" id="ARBA00044542"/>
    </source>
</evidence>
<dbReference type="EMBL" id="CACRXK020003449">
    <property type="protein sequence ID" value="CAB3998823.1"/>
    <property type="molecule type" value="Genomic_DNA"/>
</dbReference>
<gene>
    <name evidence="9" type="ORF">PACLA_8A081597</name>
</gene>
<dbReference type="GO" id="GO:0003677">
    <property type="term" value="F:DNA binding"/>
    <property type="evidence" value="ECO:0007669"/>
    <property type="project" value="UniProtKB-KW"/>
</dbReference>
<dbReference type="InterPro" id="IPR027417">
    <property type="entry name" value="P-loop_NTPase"/>
</dbReference>
<dbReference type="GO" id="GO:0005634">
    <property type="term" value="C:nucleus"/>
    <property type="evidence" value="ECO:0007669"/>
    <property type="project" value="TreeGrafter"/>
</dbReference>
<dbReference type="GO" id="GO:0000724">
    <property type="term" value="P:double-strand break repair via homologous recombination"/>
    <property type="evidence" value="ECO:0007669"/>
    <property type="project" value="TreeGrafter"/>
</dbReference>
<evidence type="ECO:0000259" key="8">
    <source>
        <dbReference type="PROSITE" id="PS51194"/>
    </source>
</evidence>
<dbReference type="OrthoDB" id="10261556at2759"/>
<dbReference type="Pfam" id="PF00271">
    <property type="entry name" value="Helicase_C"/>
    <property type="match status" value="1"/>
</dbReference>
<evidence type="ECO:0000256" key="1">
    <source>
        <dbReference type="ARBA" id="ARBA00005446"/>
    </source>
</evidence>
<dbReference type="GO" id="GO:0043138">
    <property type="term" value="F:3'-5' DNA helicase activity"/>
    <property type="evidence" value="ECO:0007669"/>
    <property type="project" value="UniProtKB-EC"/>
</dbReference>
<proteinExistence type="inferred from homology"/>
<evidence type="ECO:0000313" key="9">
    <source>
        <dbReference type="EMBL" id="CAB3998823.1"/>
    </source>
</evidence>